<dbReference type="SUPFAM" id="SSF50630">
    <property type="entry name" value="Acid proteases"/>
    <property type="match status" value="1"/>
</dbReference>
<gene>
    <name evidence="1" type="primary">ga22079</name>
    <name evidence="1" type="ORF">PR202_ga22079</name>
</gene>
<organism evidence="1 2">
    <name type="scientific">Eleusine coracana subsp. coracana</name>
    <dbReference type="NCBI Taxonomy" id="191504"/>
    <lineage>
        <taxon>Eukaryota</taxon>
        <taxon>Viridiplantae</taxon>
        <taxon>Streptophyta</taxon>
        <taxon>Embryophyta</taxon>
        <taxon>Tracheophyta</taxon>
        <taxon>Spermatophyta</taxon>
        <taxon>Magnoliopsida</taxon>
        <taxon>Liliopsida</taxon>
        <taxon>Poales</taxon>
        <taxon>Poaceae</taxon>
        <taxon>PACMAD clade</taxon>
        <taxon>Chloridoideae</taxon>
        <taxon>Cynodonteae</taxon>
        <taxon>Eleusininae</taxon>
        <taxon>Eleusine</taxon>
    </lineage>
</organism>
<protein>
    <submittedName>
        <fullName evidence="1">Uncharacterized protein</fullName>
    </submittedName>
</protein>
<dbReference type="Gene3D" id="2.40.70.10">
    <property type="entry name" value="Acid Proteases"/>
    <property type="match status" value="1"/>
</dbReference>
<dbReference type="AlphaFoldDB" id="A0AAV5D340"/>
<evidence type="ECO:0000313" key="1">
    <source>
        <dbReference type="EMBL" id="GJN04523.1"/>
    </source>
</evidence>
<evidence type="ECO:0000313" key="2">
    <source>
        <dbReference type="Proteomes" id="UP001054889"/>
    </source>
</evidence>
<accession>A0AAV5D340</accession>
<reference evidence="1" key="1">
    <citation type="journal article" date="2018" name="DNA Res.">
        <title>Multiple hybrid de novo genome assembly of finger millet, an orphan allotetraploid crop.</title>
        <authorList>
            <person name="Hatakeyama M."/>
            <person name="Aluri S."/>
            <person name="Balachadran M.T."/>
            <person name="Sivarajan S.R."/>
            <person name="Patrignani A."/>
            <person name="Gruter S."/>
            <person name="Poveda L."/>
            <person name="Shimizu-Inatsugi R."/>
            <person name="Baeten J."/>
            <person name="Francoijs K.J."/>
            <person name="Nataraja K.N."/>
            <person name="Reddy Y.A.N."/>
            <person name="Phadnis S."/>
            <person name="Ravikumar R.L."/>
            <person name="Schlapbach R."/>
            <person name="Sreeman S.M."/>
            <person name="Shimizu K.K."/>
        </authorList>
    </citation>
    <scope>NUCLEOTIDE SEQUENCE</scope>
</reference>
<reference evidence="1" key="2">
    <citation type="submission" date="2021-12" db="EMBL/GenBank/DDBJ databases">
        <title>Resequencing data analysis of finger millet.</title>
        <authorList>
            <person name="Hatakeyama M."/>
            <person name="Aluri S."/>
            <person name="Balachadran M.T."/>
            <person name="Sivarajan S.R."/>
            <person name="Poveda L."/>
            <person name="Shimizu-Inatsugi R."/>
            <person name="Schlapbach R."/>
            <person name="Sreeman S.M."/>
            <person name="Shimizu K.K."/>
        </authorList>
    </citation>
    <scope>NUCLEOTIDE SEQUENCE</scope>
</reference>
<name>A0AAV5D340_ELECO</name>
<comment type="caution">
    <text evidence="1">The sequence shown here is derived from an EMBL/GenBank/DDBJ whole genome shotgun (WGS) entry which is preliminary data.</text>
</comment>
<dbReference type="InterPro" id="IPR021109">
    <property type="entry name" value="Peptidase_aspartic_dom_sf"/>
</dbReference>
<keyword evidence="2" id="KW-1185">Reference proteome</keyword>
<dbReference type="Proteomes" id="UP001054889">
    <property type="component" value="Unassembled WGS sequence"/>
</dbReference>
<sequence>MVYQQVRVEVLSLVVLSPSSSDHIEMYLCLNLSSASTRSAVSDMTFHFDGGADMVLLADSYMFLYEFRLWCLSMMNATTIDGSVLRNY</sequence>
<proteinExistence type="predicted"/>
<dbReference type="EMBL" id="BQKI01000011">
    <property type="protein sequence ID" value="GJN04523.1"/>
    <property type="molecule type" value="Genomic_DNA"/>
</dbReference>